<evidence type="ECO:0000313" key="2">
    <source>
        <dbReference type="Proteomes" id="UP001415857"/>
    </source>
</evidence>
<protein>
    <submittedName>
        <fullName evidence="1">Uncharacterized protein</fullName>
    </submittedName>
</protein>
<dbReference type="EMBL" id="JBBPBK010000011">
    <property type="protein sequence ID" value="KAK9275947.1"/>
    <property type="molecule type" value="Genomic_DNA"/>
</dbReference>
<accession>A0AAP0WPP2</accession>
<reference evidence="1 2" key="1">
    <citation type="journal article" date="2024" name="Plant J.">
        <title>Genome sequences and population genomics reveal climatic adaptation and genomic divergence between two closely related sweetgum species.</title>
        <authorList>
            <person name="Xu W.Q."/>
            <person name="Ren C.Q."/>
            <person name="Zhang X.Y."/>
            <person name="Comes H.P."/>
            <person name="Liu X.H."/>
            <person name="Li Y.G."/>
            <person name="Kettle C.J."/>
            <person name="Jalonen R."/>
            <person name="Gaisberger H."/>
            <person name="Ma Y.Z."/>
            <person name="Qiu Y.X."/>
        </authorList>
    </citation>
    <scope>NUCLEOTIDE SEQUENCE [LARGE SCALE GENOMIC DNA]</scope>
    <source>
        <strain evidence="1">Hangzhou</strain>
    </source>
</reference>
<sequence length="137" mass="15412">MDTGDLNHFGIAPATAFPVYQNDESRLPIFQNEMYNQNGSTRYAGASCGYSSIIYEPLPVFPHPGGYIPSTYQAYPYGATLDVTNLMPYGSQFNHVQQPMSRRNFMSYGDSLSVPYYSQVGRHIKFRAKLSLPYSTI</sequence>
<proteinExistence type="predicted"/>
<dbReference type="AlphaFoldDB" id="A0AAP0WPP2"/>
<evidence type="ECO:0000313" key="1">
    <source>
        <dbReference type="EMBL" id="KAK9275947.1"/>
    </source>
</evidence>
<gene>
    <name evidence="1" type="ORF">L1049_023222</name>
</gene>
<organism evidence="1 2">
    <name type="scientific">Liquidambar formosana</name>
    <name type="common">Formosan gum</name>
    <dbReference type="NCBI Taxonomy" id="63359"/>
    <lineage>
        <taxon>Eukaryota</taxon>
        <taxon>Viridiplantae</taxon>
        <taxon>Streptophyta</taxon>
        <taxon>Embryophyta</taxon>
        <taxon>Tracheophyta</taxon>
        <taxon>Spermatophyta</taxon>
        <taxon>Magnoliopsida</taxon>
        <taxon>eudicotyledons</taxon>
        <taxon>Gunneridae</taxon>
        <taxon>Pentapetalae</taxon>
        <taxon>Saxifragales</taxon>
        <taxon>Altingiaceae</taxon>
        <taxon>Liquidambar</taxon>
    </lineage>
</organism>
<dbReference type="Proteomes" id="UP001415857">
    <property type="component" value="Unassembled WGS sequence"/>
</dbReference>
<comment type="caution">
    <text evidence="1">The sequence shown here is derived from an EMBL/GenBank/DDBJ whole genome shotgun (WGS) entry which is preliminary data.</text>
</comment>
<name>A0AAP0WPP2_LIQFO</name>
<keyword evidence="2" id="KW-1185">Reference proteome</keyword>